<evidence type="ECO:0000256" key="2">
    <source>
        <dbReference type="ARBA" id="ARBA00023315"/>
    </source>
</evidence>
<dbReference type="PROSITE" id="PS51186">
    <property type="entry name" value="GNAT"/>
    <property type="match status" value="1"/>
</dbReference>
<keyword evidence="5" id="KW-0687">Ribonucleoprotein</keyword>
<dbReference type="GO" id="GO:0016747">
    <property type="term" value="F:acyltransferase activity, transferring groups other than amino-acyl groups"/>
    <property type="evidence" value="ECO:0007669"/>
    <property type="project" value="InterPro"/>
</dbReference>
<dbReference type="Proteomes" id="UP000580718">
    <property type="component" value="Unassembled WGS sequence"/>
</dbReference>
<dbReference type="EMBL" id="JACIBU010000001">
    <property type="protein sequence ID" value="MBB3674690.1"/>
    <property type="molecule type" value="Genomic_DNA"/>
</dbReference>
<proteinExistence type="predicted"/>
<dbReference type="SUPFAM" id="SSF55729">
    <property type="entry name" value="Acyl-CoA N-acyltransferases (Nat)"/>
    <property type="match status" value="1"/>
</dbReference>
<keyword evidence="1" id="KW-0808">Transferase</keyword>
<feature type="region of interest" description="Disordered" evidence="3">
    <location>
        <begin position="1"/>
        <end position="30"/>
    </location>
</feature>
<keyword evidence="2" id="KW-0012">Acyltransferase</keyword>
<feature type="domain" description="N-acetyltransferase" evidence="4">
    <location>
        <begin position="122"/>
        <end position="259"/>
    </location>
</feature>
<evidence type="ECO:0000256" key="1">
    <source>
        <dbReference type="ARBA" id="ARBA00022679"/>
    </source>
</evidence>
<dbReference type="PANTHER" id="PTHR43420:SF3">
    <property type="entry name" value="N-ACETYLTRANSFERASE DOMAIN-CONTAINING PROTEIN"/>
    <property type="match status" value="1"/>
</dbReference>
<dbReference type="GO" id="GO:0005840">
    <property type="term" value="C:ribosome"/>
    <property type="evidence" value="ECO:0007669"/>
    <property type="project" value="UniProtKB-KW"/>
</dbReference>
<dbReference type="CDD" id="cd04301">
    <property type="entry name" value="NAT_SF"/>
    <property type="match status" value="1"/>
</dbReference>
<keyword evidence="5" id="KW-0689">Ribosomal protein</keyword>
<reference evidence="5 6" key="1">
    <citation type="submission" date="2020-08" db="EMBL/GenBank/DDBJ databases">
        <title>Sequencing the genomes of 1000 actinobacteria strains.</title>
        <authorList>
            <person name="Klenk H.-P."/>
        </authorList>
    </citation>
    <scope>NUCLEOTIDE SEQUENCE [LARGE SCALE GENOMIC DNA]</scope>
    <source>
        <strain evidence="5 6">DSM 16678</strain>
    </source>
</reference>
<accession>A0A839XST7</accession>
<sequence>MTDTASGRGPGSMVSSGDADVSSTVLDDPVGESLRGHHAHLARRVGGTAAYLPEVATFAAVLLEPTPSDWADLAALLGPGELADLFSASVEPPADWAPVFSLEGVQMVADPRAPAGGVPVAADVVELGPADVADMLALTGVTRPGPFWSRTDELGTYWGVRENGVLVAMAGERLRPPGWTEISAVSTAPQARGRGLASALVRTAMRHVVDRGERPFLHVAAENSGAIALYERLGFEVRRRVRFHGHRTPGGTPEALVRP</sequence>
<dbReference type="InterPro" id="IPR013653">
    <property type="entry name" value="GCN5-like_dom"/>
</dbReference>
<dbReference type="Gene3D" id="3.40.630.30">
    <property type="match status" value="1"/>
</dbReference>
<organism evidence="5 6">
    <name type="scientific">Modestobacter versicolor</name>
    <dbReference type="NCBI Taxonomy" id="429133"/>
    <lineage>
        <taxon>Bacteria</taxon>
        <taxon>Bacillati</taxon>
        <taxon>Actinomycetota</taxon>
        <taxon>Actinomycetes</taxon>
        <taxon>Geodermatophilales</taxon>
        <taxon>Geodermatophilaceae</taxon>
        <taxon>Modestobacter</taxon>
    </lineage>
</organism>
<dbReference type="AlphaFoldDB" id="A0A839XST7"/>
<evidence type="ECO:0000313" key="6">
    <source>
        <dbReference type="Proteomes" id="UP000580718"/>
    </source>
</evidence>
<dbReference type="PANTHER" id="PTHR43420">
    <property type="entry name" value="ACETYLTRANSFERASE"/>
    <property type="match status" value="1"/>
</dbReference>
<comment type="caution">
    <text evidence="5">The sequence shown here is derived from an EMBL/GenBank/DDBJ whole genome shotgun (WGS) entry which is preliminary data.</text>
</comment>
<dbReference type="InterPro" id="IPR000182">
    <property type="entry name" value="GNAT_dom"/>
</dbReference>
<dbReference type="Pfam" id="PF08445">
    <property type="entry name" value="FR47"/>
    <property type="match status" value="1"/>
</dbReference>
<dbReference type="InterPro" id="IPR016181">
    <property type="entry name" value="Acyl_CoA_acyltransferase"/>
</dbReference>
<evidence type="ECO:0000313" key="5">
    <source>
        <dbReference type="EMBL" id="MBB3674690.1"/>
    </source>
</evidence>
<evidence type="ECO:0000259" key="4">
    <source>
        <dbReference type="PROSITE" id="PS51186"/>
    </source>
</evidence>
<dbReference type="RefSeq" id="WP_220035776.1">
    <property type="nucleotide sequence ID" value="NZ_JACIBU010000001.1"/>
</dbReference>
<gene>
    <name evidence="5" type="ORF">FHX36_000425</name>
</gene>
<protein>
    <submittedName>
        <fullName evidence="5">Ribosomal protein S18 acetylase RimI-like enzyme</fullName>
    </submittedName>
</protein>
<evidence type="ECO:0000256" key="3">
    <source>
        <dbReference type="SAM" id="MobiDB-lite"/>
    </source>
</evidence>
<dbReference type="InterPro" id="IPR050680">
    <property type="entry name" value="YpeA/RimI_acetyltransf"/>
</dbReference>
<name>A0A839XST7_9ACTN</name>